<feature type="compositionally biased region" description="Low complexity" evidence="8">
    <location>
        <begin position="462"/>
        <end position="478"/>
    </location>
</feature>
<feature type="compositionally biased region" description="Polar residues" evidence="8">
    <location>
        <begin position="439"/>
        <end position="452"/>
    </location>
</feature>
<feature type="compositionally biased region" description="Polar residues" evidence="8">
    <location>
        <begin position="583"/>
        <end position="600"/>
    </location>
</feature>
<keyword evidence="5 7" id="KW-0067">ATP-binding</keyword>
<feature type="compositionally biased region" description="Polar residues" evidence="8">
    <location>
        <begin position="818"/>
        <end position="829"/>
    </location>
</feature>
<dbReference type="SUPFAM" id="SSF56112">
    <property type="entry name" value="Protein kinase-like (PK-like)"/>
    <property type="match status" value="1"/>
</dbReference>
<feature type="compositionally biased region" description="Low complexity" evidence="8">
    <location>
        <begin position="379"/>
        <end position="389"/>
    </location>
</feature>
<dbReference type="InterPro" id="IPR050235">
    <property type="entry name" value="CK1_Ser-Thr_kinase"/>
</dbReference>
<dbReference type="FunFam" id="1.10.510.10:FF:000481">
    <property type="entry name" value="Asator, isoform D"/>
    <property type="match status" value="1"/>
</dbReference>
<dbReference type="PANTHER" id="PTHR11909">
    <property type="entry name" value="CASEIN KINASE-RELATED"/>
    <property type="match status" value="1"/>
</dbReference>
<evidence type="ECO:0000313" key="10">
    <source>
        <dbReference type="EMBL" id="CAF0841617.1"/>
    </source>
</evidence>
<keyword evidence="1" id="KW-0723">Serine/threonine-protein kinase</keyword>
<reference evidence="11" key="1">
    <citation type="submission" date="2021-02" db="EMBL/GenBank/DDBJ databases">
        <authorList>
            <person name="Nowell W R."/>
        </authorList>
    </citation>
    <scope>NUCLEOTIDE SEQUENCE</scope>
</reference>
<dbReference type="FunFam" id="3.30.200.20:FF:000358">
    <property type="entry name" value="Tau tubulin kinase 2b"/>
    <property type="match status" value="1"/>
</dbReference>
<dbReference type="InterPro" id="IPR017441">
    <property type="entry name" value="Protein_kinase_ATP_BS"/>
</dbReference>
<feature type="region of interest" description="Disordered" evidence="8">
    <location>
        <begin position="342"/>
        <end position="652"/>
    </location>
</feature>
<feature type="compositionally biased region" description="Low complexity" evidence="8">
    <location>
        <begin position="623"/>
        <end position="641"/>
    </location>
</feature>
<evidence type="ECO:0000313" key="11">
    <source>
        <dbReference type="EMBL" id="CAF3626596.1"/>
    </source>
</evidence>
<dbReference type="Pfam" id="PF00069">
    <property type="entry name" value="Pkinase"/>
    <property type="match status" value="1"/>
</dbReference>
<feature type="compositionally biased region" description="Polar residues" evidence="8">
    <location>
        <begin position="493"/>
        <end position="506"/>
    </location>
</feature>
<evidence type="ECO:0000256" key="1">
    <source>
        <dbReference type="ARBA" id="ARBA00022527"/>
    </source>
</evidence>
<feature type="compositionally biased region" description="Low complexity" evidence="8">
    <location>
        <begin position="412"/>
        <end position="422"/>
    </location>
</feature>
<keyword evidence="2" id="KW-0808">Transferase</keyword>
<feature type="region of interest" description="Disordered" evidence="8">
    <location>
        <begin position="996"/>
        <end position="1029"/>
    </location>
</feature>
<dbReference type="EMBL" id="CAJOBA010002034">
    <property type="protein sequence ID" value="CAF3626596.1"/>
    <property type="molecule type" value="Genomic_DNA"/>
</dbReference>
<dbReference type="InterPro" id="IPR047916">
    <property type="entry name" value="TTBK_Asator-like_STKc"/>
</dbReference>
<feature type="region of interest" description="Disordered" evidence="8">
    <location>
        <begin position="809"/>
        <end position="832"/>
    </location>
</feature>
<evidence type="ECO:0000256" key="8">
    <source>
        <dbReference type="SAM" id="MobiDB-lite"/>
    </source>
</evidence>
<dbReference type="Proteomes" id="UP000677228">
    <property type="component" value="Unassembled WGS sequence"/>
</dbReference>
<feature type="compositionally biased region" description="Polar residues" evidence="8">
    <location>
        <begin position="922"/>
        <end position="942"/>
    </location>
</feature>
<feature type="compositionally biased region" description="Polar residues" evidence="8">
    <location>
        <begin position="398"/>
        <end position="411"/>
    </location>
</feature>
<dbReference type="InterPro" id="IPR000719">
    <property type="entry name" value="Prot_kinase_dom"/>
</dbReference>
<evidence type="ECO:0000256" key="2">
    <source>
        <dbReference type="ARBA" id="ARBA00022679"/>
    </source>
</evidence>
<feature type="region of interest" description="Disordered" evidence="8">
    <location>
        <begin position="300"/>
        <end position="329"/>
    </location>
</feature>
<evidence type="ECO:0000256" key="6">
    <source>
        <dbReference type="ARBA" id="ARBA00061588"/>
    </source>
</evidence>
<feature type="compositionally biased region" description="Low complexity" evidence="8">
    <location>
        <begin position="1013"/>
        <end position="1026"/>
    </location>
</feature>
<dbReference type="CDD" id="cd14017">
    <property type="entry name" value="STKc_TTBK"/>
    <property type="match status" value="1"/>
</dbReference>
<dbReference type="InterPro" id="IPR011009">
    <property type="entry name" value="Kinase-like_dom_sf"/>
</dbReference>
<evidence type="ECO:0000313" key="12">
    <source>
        <dbReference type="Proteomes" id="UP000682733"/>
    </source>
</evidence>
<evidence type="ECO:0000256" key="7">
    <source>
        <dbReference type="PROSITE-ProRule" id="PRU10141"/>
    </source>
</evidence>
<feature type="region of interest" description="Disordered" evidence="8">
    <location>
        <begin position="683"/>
        <end position="797"/>
    </location>
</feature>
<evidence type="ECO:0000256" key="4">
    <source>
        <dbReference type="ARBA" id="ARBA00022777"/>
    </source>
</evidence>
<dbReference type="GO" id="GO:0004674">
    <property type="term" value="F:protein serine/threonine kinase activity"/>
    <property type="evidence" value="ECO:0007669"/>
    <property type="project" value="UniProtKB-KW"/>
</dbReference>
<name>A0A8S2HBP6_9BILA</name>
<keyword evidence="3 7" id="KW-0547">Nucleotide-binding</keyword>
<feature type="binding site" evidence="7">
    <location>
        <position position="50"/>
    </location>
    <ligand>
        <name>ATP</name>
        <dbReference type="ChEBI" id="CHEBI:30616"/>
    </ligand>
</feature>
<feature type="compositionally biased region" description="Low complexity" evidence="8">
    <location>
        <begin position="715"/>
        <end position="726"/>
    </location>
</feature>
<dbReference type="SMART" id="SM00220">
    <property type="entry name" value="S_TKc"/>
    <property type="match status" value="1"/>
</dbReference>
<accession>A0A8S2HBP6</accession>
<feature type="region of interest" description="Disordered" evidence="8">
    <location>
        <begin position="1544"/>
        <end position="1563"/>
    </location>
</feature>
<sequence>MIVLMSEADLLQPGNVVRDRWKVLSKIGGGGFGQIYEAFDVVAKENVALKLESAKQPKQVLKMEVTVLRRLQGKDHVCKFLGGGTNEMYNYVVMTLQGKNLAELRRSQTRQYFSLSTSLRVSAQILNAIESIHSIGFLHRDIKPSNFAMGRLPLTCRKVYMLDFGLARKYTNAEGSVRAARPQAGFRGTVRYASINAHKNKEMSRHDDLWSLFYMLVEFVTGQLPWRRIKDKEQVGQMKEKYDHSTFLKSIPTEFKQFLEHVQSLDYVDKPNYELLKSLFHQSIVRRGIKETDLFDWEKDTEDGATTPNSTTLQTQQQQQQKEPTQPIVSTVNKASAEMTKAIMTDRPNGAKGTDADTIDERWKPPRTNNTSGGTSDHSPFSPRRSIPRSLDRVTRRPYTSGTIANNNLSSGTNTGIPTTNNNEKDTSLSKKTDKEKSANQQQRPPTTTDSGRGSGQDLWKSTTNTSPSPAPTNAVSESSRRTKKSSTFEPITPTQTPLSTAQQQRLIKPTKEDSPGSQSYSDSGKPRGATTGAYSRTGGNSGGAISNLARSNILKSTERLDRNTDSQQNQDVTPFNDENMYTGASNVTATGNNGLSIYSSEHGKPPKTPRSMRATTTPQAISSRSDVVQQSSRRNHSSNNGESKGGGLDSEAMSMPAATFAIKAGPQTVMSQWIVSFEDNLSEGSDNQHSAKWEDAQEKIDQSSHLQLPPPQPTTSSLPQQSTSPPSSPPVQNNKTNNLILSNTVNHLPSSTAGALNSHSTPQTHQPFAYGGPNSTSGILLSHQTPSTRQQQQQLHRSILRGDELYDGKENKLEEVTPNTPRTDQSESLPFESYRDNTNNTPQQWLSLSPTTTTPDGTTNILLQQNHFINRSNNLNVNNNHLNEHCLSNDGFEQQHRTHKEYSNNNEQQQPQHCVIDLSSNTAAPPLSIPSNLQLNYTGDDNNNNNNNNKTQTLFTDISKYSSFMDSTVRLPSRKFLDTTPTMMMKSNSNLIQHTISTTSPSSPQNSDHNNDNNNNNNNNNNNKNQIHSSFTSPIQQQMQYISNGEARIDNRQHSTNVNSPTPLLPVKKLVDYSVRCLPADENRPLVTCTSIIRPHTSRSASSSSSSSLPFDNQSNIESFKPVISNNLTNYFVPAPFGGTRLIINHAKSTEHLDHKNSIYRSTNQDYFPNDSIVNYSTFIKPQQQQSTTIDNNSPTSILKNHFIRRHSQSAQQQHYGNHQEENDDRNDDEEEEEKEKNILNDNNNSNYTNRLANLHVNGNDTVITMMNVNNNNNNNNNTSTNMSLSLHDFDHRNNLTSNQAAKTFDSVMTPLSHRGDDFYKKLMFYEKNAAISSTNGSAILNGGYNQSYTTTPSSTIINKSTSVSTATSSPRRSSFQQITNTPMSFSPVASSKILLNGIINKGGSIISSTIDNKIVKPISTTNTSQKTISDQQKRLHAMQRSKSYKDLVDVPVTQTSQFPNQTNIYQSYHKPNQPSYSTTATSNTTFTTPLSTFTARSNTIDTNSNDSNHLFPYYSSSFYYNNQNNDPGSDMLHHSISSMLGSATNSNGMVQSTSDQQQQHLGLSELNRRQQASSTNILDDVSSSSLLSHTPKPPPGIPNQNPRPRRHKVDNRYKDKSREGSLERSPVI</sequence>
<organism evidence="11 12">
    <name type="scientific">Didymodactylos carnosus</name>
    <dbReference type="NCBI Taxonomy" id="1234261"/>
    <lineage>
        <taxon>Eukaryota</taxon>
        <taxon>Metazoa</taxon>
        <taxon>Spiralia</taxon>
        <taxon>Gnathifera</taxon>
        <taxon>Rotifera</taxon>
        <taxon>Eurotatoria</taxon>
        <taxon>Bdelloidea</taxon>
        <taxon>Philodinida</taxon>
        <taxon>Philodinidae</taxon>
        <taxon>Didymodactylos</taxon>
    </lineage>
</organism>
<feature type="compositionally biased region" description="Polar residues" evidence="8">
    <location>
        <begin position="367"/>
        <end position="378"/>
    </location>
</feature>
<keyword evidence="4" id="KW-0418">Kinase</keyword>
<dbReference type="EMBL" id="CAJNOK010002034">
    <property type="protein sequence ID" value="CAF0841617.1"/>
    <property type="molecule type" value="Genomic_DNA"/>
</dbReference>
<feature type="compositionally biased region" description="Acidic residues" evidence="8">
    <location>
        <begin position="1223"/>
        <end position="1235"/>
    </location>
</feature>
<feature type="compositionally biased region" description="Basic and acidic residues" evidence="8">
    <location>
        <begin position="690"/>
        <end position="703"/>
    </location>
</feature>
<feature type="compositionally biased region" description="Polar residues" evidence="8">
    <location>
        <begin position="774"/>
        <end position="790"/>
    </location>
</feature>
<dbReference type="GO" id="GO:0005524">
    <property type="term" value="F:ATP binding"/>
    <property type="evidence" value="ECO:0007669"/>
    <property type="project" value="UniProtKB-UniRule"/>
</dbReference>
<gene>
    <name evidence="10" type="ORF">OVA965_LOCUS6673</name>
    <name evidence="11" type="ORF">TMI583_LOCUS6669</name>
</gene>
<dbReference type="Gene3D" id="1.10.510.10">
    <property type="entry name" value="Transferase(Phosphotransferase) domain 1"/>
    <property type="match status" value="1"/>
</dbReference>
<proteinExistence type="inferred from homology"/>
<comment type="similarity">
    <text evidence="6">Belongs to the protein kinase superfamily. CK1 Ser/Thr protein kinase family.</text>
</comment>
<dbReference type="PROSITE" id="PS00107">
    <property type="entry name" value="PROTEIN_KINASE_ATP"/>
    <property type="match status" value="1"/>
</dbReference>
<feature type="compositionally biased region" description="Basic and acidic residues" evidence="8">
    <location>
        <begin position="1612"/>
        <end position="1624"/>
    </location>
</feature>
<dbReference type="PROSITE" id="PS50011">
    <property type="entry name" value="PROTEIN_KINASE_DOM"/>
    <property type="match status" value="1"/>
</dbReference>
<feature type="compositionally biased region" description="Low complexity" evidence="8">
    <location>
        <begin position="306"/>
        <end position="327"/>
    </location>
</feature>
<evidence type="ECO:0000256" key="5">
    <source>
        <dbReference type="ARBA" id="ARBA00022840"/>
    </source>
</evidence>
<evidence type="ECO:0000259" key="9">
    <source>
        <dbReference type="PROSITE" id="PS50011"/>
    </source>
</evidence>
<dbReference type="GO" id="GO:0015630">
    <property type="term" value="C:microtubule cytoskeleton"/>
    <property type="evidence" value="ECO:0007669"/>
    <property type="project" value="UniProtKB-ARBA"/>
</dbReference>
<evidence type="ECO:0000256" key="3">
    <source>
        <dbReference type="ARBA" id="ARBA00022741"/>
    </source>
</evidence>
<dbReference type="Proteomes" id="UP000682733">
    <property type="component" value="Unassembled WGS sequence"/>
</dbReference>
<feature type="region of interest" description="Disordered" evidence="8">
    <location>
        <begin position="1570"/>
        <end position="1630"/>
    </location>
</feature>
<feature type="compositionally biased region" description="Basic and acidic residues" evidence="8">
    <location>
        <begin position="423"/>
        <end position="438"/>
    </location>
</feature>
<comment type="caution">
    <text evidence="11">The sequence shown here is derived from an EMBL/GenBank/DDBJ whole genome shotgun (WGS) entry which is preliminary data.</text>
</comment>
<feature type="compositionally biased region" description="Polar residues" evidence="8">
    <location>
        <begin position="732"/>
        <end position="767"/>
    </location>
</feature>
<feature type="compositionally biased region" description="Polar residues" evidence="8">
    <location>
        <begin position="996"/>
        <end position="1009"/>
    </location>
</feature>
<feature type="region of interest" description="Disordered" evidence="8">
    <location>
        <begin position="922"/>
        <end position="952"/>
    </location>
</feature>
<feature type="region of interest" description="Disordered" evidence="8">
    <location>
        <begin position="1209"/>
        <end position="1250"/>
    </location>
</feature>
<feature type="domain" description="Protein kinase" evidence="9">
    <location>
        <begin position="21"/>
        <end position="284"/>
    </location>
</feature>
<protein>
    <recommendedName>
        <fullName evidence="9">Protein kinase domain-containing protein</fullName>
    </recommendedName>
</protein>